<dbReference type="PANTHER" id="PTHR10903">
    <property type="entry name" value="GTPASE, IMAP FAMILY MEMBER-RELATED"/>
    <property type="match status" value="1"/>
</dbReference>
<sequence>MAFLLKKSVWDWKVLLVYNPIFNAFWLLTGFPRERDDEDSPDSGCLRILLFGRTGSGKSATGNTILGNDEFHSEDSSCLVTTVCQKGAGEVDGRSVAVIDTPGLFDPSLTKQQVQEEIMNCISLSAPGPHVIIIVLSVGRFTPEKKDILDMIKMIFGSKAADFCIVLFTRLDRLRGQTIKQYVDRSKNDELKKLISDCGNRFLAFNNTETQDQTQVTQLVNMIEEMNQGQTFTNEIFKEAAISIEQRMEMIEENERKIQTQVEE</sequence>
<accession>A0A498M887</accession>
<dbReference type="AlphaFoldDB" id="A0A498M887"/>
<evidence type="ECO:0000256" key="1">
    <source>
        <dbReference type="ARBA" id="ARBA00008535"/>
    </source>
</evidence>
<reference evidence="5 6" key="1">
    <citation type="submission" date="2018-03" db="EMBL/GenBank/DDBJ databases">
        <title>Draft genome sequence of Rohu Carp (Labeo rohita).</title>
        <authorList>
            <person name="Das P."/>
            <person name="Kushwaha B."/>
            <person name="Joshi C.G."/>
            <person name="Kumar D."/>
            <person name="Nagpure N.S."/>
            <person name="Sahoo L."/>
            <person name="Das S.P."/>
            <person name="Bit A."/>
            <person name="Patnaik S."/>
            <person name="Meher P.K."/>
            <person name="Jayasankar P."/>
            <person name="Koringa P.G."/>
            <person name="Patel N.V."/>
            <person name="Hinsu A.T."/>
            <person name="Kumar R."/>
            <person name="Pandey M."/>
            <person name="Agarwal S."/>
            <person name="Srivastava S."/>
            <person name="Singh M."/>
            <person name="Iquebal M.A."/>
            <person name="Jaiswal S."/>
            <person name="Angadi U.B."/>
            <person name="Kumar N."/>
            <person name="Raza M."/>
            <person name="Shah T.M."/>
            <person name="Rai A."/>
            <person name="Jena J.K."/>
        </authorList>
    </citation>
    <scope>NUCLEOTIDE SEQUENCE [LARGE SCALE GENOMIC DNA]</scope>
    <source>
        <strain evidence="5">DASCIFA01</strain>
        <tissue evidence="5">Testis</tissue>
    </source>
</reference>
<dbReference type="Gene3D" id="3.40.50.300">
    <property type="entry name" value="P-loop containing nucleotide triphosphate hydrolases"/>
    <property type="match status" value="1"/>
</dbReference>
<evidence type="ECO:0000256" key="2">
    <source>
        <dbReference type="ARBA" id="ARBA00022741"/>
    </source>
</evidence>
<keyword evidence="6" id="KW-1185">Reference proteome</keyword>
<comment type="similarity">
    <text evidence="1">Belongs to the TRAFAC class TrmE-Era-EngA-EngB-Septin-like GTPase superfamily. AIG1/Toc34/Toc159-like paraseptin GTPase family. IAN subfamily.</text>
</comment>
<keyword evidence="2" id="KW-0547">Nucleotide-binding</keyword>
<dbReference type="Pfam" id="PF04548">
    <property type="entry name" value="AIG1"/>
    <property type="match status" value="1"/>
</dbReference>
<dbReference type="PROSITE" id="PS51720">
    <property type="entry name" value="G_AIG1"/>
    <property type="match status" value="1"/>
</dbReference>
<evidence type="ECO:0000259" key="4">
    <source>
        <dbReference type="PROSITE" id="PS51720"/>
    </source>
</evidence>
<dbReference type="FunFam" id="3.40.50.300:FF:000366">
    <property type="entry name" value="GTPase, IMAP family member 2"/>
    <property type="match status" value="1"/>
</dbReference>
<feature type="domain" description="AIG1-type G" evidence="4">
    <location>
        <begin position="43"/>
        <end position="241"/>
    </location>
</feature>
<evidence type="ECO:0000313" key="6">
    <source>
        <dbReference type="Proteomes" id="UP000290572"/>
    </source>
</evidence>
<evidence type="ECO:0000313" key="5">
    <source>
        <dbReference type="EMBL" id="RXN13377.1"/>
    </source>
</evidence>
<dbReference type="InterPro" id="IPR006703">
    <property type="entry name" value="G_AIG1"/>
</dbReference>
<keyword evidence="3" id="KW-0342">GTP-binding</keyword>
<dbReference type="InterPro" id="IPR027417">
    <property type="entry name" value="P-loop_NTPase"/>
</dbReference>
<proteinExistence type="inferred from homology"/>
<evidence type="ECO:0000256" key="3">
    <source>
        <dbReference type="ARBA" id="ARBA00023134"/>
    </source>
</evidence>
<organism evidence="5 6">
    <name type="scientific">Labeo rohita</name>
    <name type="common">Indian major carp</name>
    <name type="synonym">Cyprinus rohita</name>
    <dbReference type="NCBI Taxonomy" id="84645"/>
    <lineage>
        <taxon>Eukaryota</taxon>
        <taxon>Metazoa</taxon>
        <taxon>Chordata</taxon>
        <taxon>Craniata</taxon>
        <taxon>Vertebrata</taxon>
        <taxon>Euteleostomi</taxon>
        <taxon>Actinopterygii</taxon>
        <taxon>Neopterygii</taxon>
        <taxon>Teleostei</taxon>
        <taxon>Ostariophysi</taxon>
        <taxon>Cypriniformes</taxon>
        <taxon>Cyprinidae</taxon>
        <taxon>Labeoninae</taxon>
        <taxon>Labeonini</taxon>
        <taxon>Labeo</taxon>
    </lineage>
</organism>
<name>A0A498M887_LABRO</name>
<dbReference type="PANTHER" id="PTHR10903:SF170">
    <property type="entry name" value="GTPASE IMAP FAMILY MEMBER 7"/>
    <property type="match status" value="1"/>
</dbReference>
<gene>
    <name evidence="5" type="ORF">ROHU_009749</name>
</gene>
<dbReference type="STRING" id="84645.A0A498M887"/>
<dbReference type="GO" id="GO:0005525">
    <property type="term" value="F:GTP binding"/>
    <property type="evidence" value="ECO:0007669"/>
    <property type="project" value="UniProtKB-KW"/>
</dbReference>
<dbReference type="CDD" id="cd01852">
    <property type="entry name" value="AIG1"/>
    <property type="match status" value="1"/>
</dbReference>
<dbReference type="InterPro" id="IPR045058">
    <property type="entry name" value="GIMA/IAN/Toc"/>
</dbReference>
<protein>
    <submittedName>
        <fullName evidence="5">GTPase IMAP family member 4</fullName>
    </submittedName>
</protein>
<dbReference type="EMBL" id="QBIY01012987">
    <property type="protein sequence ID" value="RXN13377.1"/>
    <property type="molecule type" value="Genomic_DNA"/>
</dbReference>
<dbReference type="SUPFAM" id="SSF52540">
    <property type="entry name" value="P-loop containing nucleoside triphosphate hydrolases"/>
    <property type="match status" value="1"/>
</dbReference>
<dbReference type="Proteomes" id="UP000290572">
    <property type="component" value="Unassembled WGS sequence"/>
</dbReference>
<comment type="caution">
    <text evidence="5">The sequence shown here is derived from an EMBL/GenBank/DDBJ whole genome shotgun (WGS) entry which is preliminary data.</text>
</comment>